<reference evidence="2" key="1">
    <citation type="journal article" date="2014" name="Front. Microbiol.">
        <title>High frequency of phylogenetically diverse reductive dehalogenase-homologous genes in deep subseafloor sedimentary metagenomes.</title>
        <authorList>
            <person name="Kawai M."/>
            <person name="Futagami T."/>
            <person name="Toyoda A."/>
            <person name="Takaki Y."/>
            <person name="Nishi S."/>
            <person name="Hori S."/>
            <person name="Arai W."/>
            <person name="Tsubouchi T."/>
            <person name="Morono Y."/>
            <person name="Uchiyama I."/>
            <person name="Ito T."/>
            <person name="Fujiyama A."/>
            <person name="Inagaki F."/>
            <person name="Takami H."/>
        </authorList>
    </citation>
    <scope>NUCLEOTIDE SEQUENCE</scope>
    <source>
        <strain evidence="2">Expedition CK06-06</strain>
    </source>
</reference>
<evidence type="ECO:0000259" key="1">
    <source>
        <dbReference type="PROSITE" id="PS51393"/>
    </source>
</evidence>
<name>X1SKE7_9ZZZZ</name>
<sequence>MTLQKAIEQGTLFKNGYKSRTDPDLLDAVKLLIEAGKLIKTDRELHLYPAWKLLPGETED</sequence>
<dbReference type="PROSITE" id="PS51393">
    <property type="entry name" value="LIPOXYGENASE_3"/>
    <property type="match status" value="1"/>
</dbReference>
<proteinExistence type="predicted"/>
<dbReference type="InterPro" id="IPR013819">
    <property type="entry name" value="LipOase_C"/>
</dbReference>
<dbReference type="AlphaFoldDB" id="X1SKE7"/>
<dbReference type="EMBL" id="BARW01015323">
    <property type="protein sequence ID" value="GAI93433.1"/>
    <property type="molecule type" value="Genomic_DNA"/>
</dbReference>
<accession>X1SKE7</accession>
<feature type="domain" description="Lipoxygenase" evidence="1">
    <location>
        <begin position="1"/>
        <end position="60"/>
    </location>
</feature>
<gene>
    <name evidence="2" type="ORF">S12H4_26925</name>
</gene>
<evidence type="ECO:0000313" key="2">
    <source>
        <dbReference type="EMBL" id="GAI93433.1"/>
    </source>
</evidence>
<dbReference type="GO" id="GO:0016702">
    <property type="term" value="F:oxidoreductase activity, acting on single donors with incorporation of molecular oxygen, incorporation of two atoms of oxygen"/>
    <property type="evidence" value="ECO:0007669"/>
    <property type="project" value="InterPro"/>
</dbReference>
<protein>
    <recommendedName>
        <fullName evidence="1">Lipoxygenase domain-containing protein</fullName>
    </recommendedName>
</protein>
<comment type="caution">
    <text evidence="2">The sequence shown here is derived from an EMBL/GenBank/DDBJ whole genome shotgun (WGS) entry which is preliminary data.</text>
</comment>
<organism evidence="2">
    <name type="scientific">marine sediment metagenome</name>
    <dbReference type="NCBI Taxonomy" id="412755"/>
    <lineage>
        <taxon>unclassified sequences</taxon>
        <taxon>metagenomes</taxon>
        <taxon>ecological metagenomes</taxon>
    </lineage>
</organism>
<dbReference type="GO" id="GO:0046872">
    <property type="term" value="F:metal ion binding"/>
    <property type="evidence" value="ECO:0007669"/>
    <property type="project" value="InterPro"/>
</dbReference>